<gene>
    <name evidence="3" type="ORF">SAMN02745248_01865</name>
</gene>
<name>A0A1M6Q213_9CLOT</name>
<keyword evidence="1" id="KW-0472">Membrane</keyword>
<dbReference type="Pfam" id="PF18902">
    <property type="entry name" value="DUF5658"/>
    <property type="match status" value="1"/>
</dbReference>
<feature type="transmembrane region" description="Helical" evidence="1">
    <location>
        <begin position="52"/>
        <end position="73"/>
    </location>
</feature>
<keyword evidence="1" id="KW-0812">Transmembrane</keyword>
<keyword evidence="1" id="KW-1133">Transmembrane helix</keyword>
<feature type="transmembrane region" description="Helical" evidence="1">
    <location>
        <begin position="85"/>
        <end position="111"/>
    </location>
</feature>
<feature type="domain" description="DUF5658" evidence="2">
    <location>
        <begin position="15"/>
        <end position="106"/>
    </location>
</feature>
<reference evidence="3 4" key="1">
    <citation type="submission" date="2016-11" db="EMBL/GenBank/DDBJ databases">
        <authorList>
            <person name="Jaros S."/>
            <person name="Januszkiewicz K."/>
            <person name="Wedrychowicz H."/>
        </authorList>
    </citation>
    <scope>NUCLEOTIDE SEQUENCE [LARGE SCALE GENOMIC DNA]</scope>
    <source>
        <strain evidence="3 4">DSM 3090</strain>
    </source>
</reference>
<evidence type="ECO:0000313" key="3">
    <source>
        <dbReference type="EMBL" id="SHK14161.1"/>
    </source>
</evidence>
<keyword evidence="4" id="KW-1185">Reference proteome</keyword>
<dbReference type="Proteomes" id="UP000183952">
    <property type="component" value="Unassembled WGS sequence"/>
</dbReference>
<sequence>MNCIFKNFTINKKLLLLYTLNISDVIFTIILINSKYFVEGNPLMASFFKTPITAFLIKIIIPGLLLFFVYIVINHNPQEQFTFSNRLITLALIPYVLVNILHLAFLSYILIL</sequence>
<proteinExistence type="predicted"/>
<protein>
    <recommendedName>
        <fullName evidence="2">DUF5658 domain-containing protein</fullName>
    </recommendedName>
</protein>
<dbReference type="EMBL" id="FRAD01000015">
    <property type="protein sequence ID" value="SHK14161.1"/>
    <property type="molecule type" value="Genomic_DNA"/>
</dbReference>
<evidence type="ECO:0000259" key="2">
    <source>
        <dbReference type="Pfam" id="PF18902"/>
    </source>
</evidence>
<accession>A0A1M6Q213</accession>
<dbReference type="InterPro" id="IPR043717">
    <property type="entry name" value="DUF5658"/>
</dbReference>
<feature type="transmembrane region" description="Helical" evidence="1">
    <location>
        <begin position="14"/>
        <end position="32"/>
    </location>
</feature>
<evidence type="ECO:0000313" key="4">
    <source>
        <dbReference type="Proteomes" id="UP000183952"/>
    </source>
</evidence>
<dbReference type="AlphaFoldDB" id="A0A1M6Q213"/>
<evidence type="ECO:0000256" key="1">
    <source>
        <dbReference type="SAM" id="Phobius"/>
    </source>
</evidence>
<organism evidence="3 4">
    <name type="scientific">Hathewaya proteolytica DSM 3090</name>
    <dbReference type="NCBI Taxonomy" id="1121331"/>
    <lineage>
        <taxon>Bacteria</taxon>
        <taxon>Bacillati</taxon>
        <taxon>Bacillota</taxon>
        <taxon>Clostridia</taxon>
        <taxon>Eubacteriales</taxon>
        <taxon>Clostridiaceae</taxon>
        <taxon>Hathewaya</taxon>
    </lineage>
</organism>
<dbReference type="RefSeq" id="WP_423230384.1">
    <property type="nucleotide sequence ID" value="NZ_FRAD01000015.1"/>
</dbReference>